<comment type="caution">
    <text evidence="3">The sequence shown here is derived from an EMBL/GenBank/DDBJ whole genome shotgun (WGS) entry which is preliminary data.</text>
</comment>
<reference evidence="3" key="1">
    <citation type="journal article" date="2020" name="New Phytol.">
        <title>Comparative genomics reveals dynamic genome evolution in host specialist ectomycorrhizal fungi.</title>
        <authorList>
            <person name="Lofgren L.A."/>
            <person name="Nguyen N.H."/>
            <person name="Vilgalys R."/>
            <person name="Ruytinx J."/>
            <person name="Liao H.L."/>
            <person name="Branco S."/>
            <person name="Kuo A."/>
            <person name="LaButti K."/>
            <person name="Lipzen A."/>
            <person name="Andreopoulos W."/>
            <person name="Pangilinan J."/>
            <person name="Riley R."/>
            <person name="Hundley H."/>
            <person name="Na H."/>
            <person name="Barry K."/>
            <person name="Grigoriev I.V."/>
            <person name="Stajich J.E."/>
            <person name="Kennedy P.G."/>
        </authorList>
    </citation>
    <scope>NUCLEOTIDE SEQUENCE</scope>
    <source>
        <strain evidence="3">FC423</strain>
    </source>
</reference>
<evidence type="ECO:0000256" key="1">
    <source>
        <dbReference type="ARBA" id="ARBA00006484"/>
    </source>
</evidence>
<evidence type="ECO:0000313" key="4">
    <source>
        <dbReference type="Proteomes" id="UP000823399"/>
    </source>
</evidence>
<keyword evidence="4" id="KW-1185">Reference proteome</keyword>
<evidence type="ECO:0008006" key="5">
    <source>
        <dbReference type="Google" id="ProtNLM"/>
    </source>
</evidence>
<dbReference type="PANTHER" id="PTHR42760">
    <property type="entry name" value="SHORT-CHAIN DEHYDROGENASES/REDUCTASES FAMILY MEMBER"/>
    <property type="match status" value="1"/>
</dbReference>
<gene>
    <name evidence="3" type="ORF">F5147DRAFT_728421</name>
</gene>
<dbReference type="PANTHER" id="PTHR42760:SF121">
    <property type="entry name" value="3-OXOACYL-(ACYL-CARRIER-PROTEIN) REDUCTASE"/>
    <property type="match status" value="1"/>
</dbReference>
<dbReference type="GO" id="GO:0016616">
    <property type="term" value="F:oxidoreductase activity, acting on the CH-OH group of donors, NAD or NADP as acceptor"/>
    <property type="evidence" value="ECO:0007669"/>
    <property type="project" value="TreeGrafter"/>
</dbReference>
<comment type="similarity">
    <text evidence="1">Belongs to the short-chain dehydrogenases/reductases (SDR) family.</text>
</comment>
<dbReference type="InterPro" id="IPR020904">
    <property type="entry name" value="Sc_DH/Rdtase_CS"/>
</dbReference>
<dbReference type="Gene3D" id="3.40.50.720">
    <property type="entry name" value="NAD(P)-binding Rossmann-like Domain"/>
    <property type="match status" value="1"/>
</dbReference>
<name>A0A9P7ESM5_9AGAM</name>
<dbReference type="FunFam" id="3.40.50.720:FF:000084">
    <property type="entry name" value="Short-chain dehydrogenase reductase"/>
    <property type="match status" value="1"/>
</dbReference>
<dbReference type="GeneID" id="64701586"/>
<dbReference type="OrthoDB" id="498125at2759"/>
<dbReference type="Pfam" id="PF13561">
    <property type="entry name" value="adh_short_C2"/>
    <property type="match status" value="1"/>
</dbReference>
<dbReference type="EMBL" id="JABBWM010000137">
    <property type="protein sequence ID" value="KAG2087028.1"/>
    <property type="molecule type" value="Genomic_DNA"/>
</dbReference>
<evidence type="ECO:0000313" key="3">
    <source>
        <dbReference type="EMBL" id="KAG2087028.1"/>
    </source>
</evidence>
<keyword evidence="2" id="KW-0521">NADP</keyword>
<proteinExistence type="inferred from homology"/>
<dbReference type="RefSeq" id="XP_041285076.1">
    <property type="nucleotide sequence ID" value="XM_041439327.1"/>
</dbReference>
<sequence length="273" mass="29028">MSISKGIALITGSAQGIGRGIALRLARDGFNVALNDLPNKDAKLEAVATEIESLGRQVCILPADVTVDKQVKGMVDDAVTKLGGLDVSTIDGFSCPPLATVESWDRTLSVNARGAYLCYKYAAIQMIEQGRGGRIIGASSIAGKMGFAHNSPYTASKFAIRGLTQAAAVELGQYGITVNAYAPGAIQTDMMKITLDESGNVNYEQLIDNASSRKWFMSLAENVPIKHIGQPEDIASIVSYLASKEAHFMTGQFMPLLRLSPAHISVDGGMRMG</sequence>
<dbReference type="AlphaFoldDB" id="A0A9P7ESM5"/>
<dbReference type="GO" id="GO:0048038">
    <property type="term" value="F:quinone binding"/>
    <property type="evidence" value="ECO:0007669"/>
    <property type="project" value="TreeGrafter"/>
</dbReference>
<accession>A0A9P7ESM5</accession>
<protein>
    <recommendedName>
        <fullName evidence="5">NAD(P)-binding protein</fullName>
    </recommendedName>
</protein>
<evidence type="ECO:0000256" key="2">
    <source>
        <dbReference type="ARBA" id="ARBA00022857"/>
    </source>
</evidence>
<dbReference type="InterPro" id="IPR036291">
    <property type="entry name" value="NAD(P)-bd_dom_sf"/>
</dbReference>
<dbReference type="PRINTS" id="PR00081">
    <property type="entry name" value="GDHRDH"/>
</dbReference>
<dbReference type="GO" id="GO:0006633">
    <property type="term" value="P:fatty acid biosynthetic process"/>
    <property type="evidence" value="ECO:0007669"/>
    <property type="project" value="TreeGrafter"/>
</dbReference>
<dbReference type="InterPro" id="IPR002347">
    <property type="entry name" value="SDR_fam"/>
</dbReference>
<dbReference type="SUPFAM" id="SSF51735">
    <property type="entry name" value="NAD(P)-binding Rossmann-fold domains"/>
    <property type="match status" value="1"/>
</dbReference>
<dbReference type="Proteomes" id="UP000823399">
    <property type="component" value="Unassembled WGS sequence"/>
</dbReference>
<dbReference type="PROSITE" id="PS00061">
    <property type="entry name" value="ADH_SHORT"/>
    <property type="match status" value="1"/>
</dbReference>
<organism evidence="3 4">
    <name type="scientific">Suillus discolor</name>
    <dbReference type="NCBI Taxonomy" id="1912936"/>
    <lineage>
        <taxon>Eukaryota</taxon>
        <taxon>Fungi</taxon>
        <taxon>Dikarya</taxon>
        <taxon>Basidiomycota</taxon>
        <taxon>Agaricomycotina</taxon>
        <taxon>Agaricomycetes</taxon>
        <taxon>Agaricomycetidae</taxon>
        <taxon>Boletales</taxon>
        <taxon>Suillineae</taxon>
        <taxon>Suillaceae</taxon>
        <taxon>Suillus</taxon>
    </lineage>
</organism>